<dbReference type="PANTHER" id="PTHR42966">
    <property type="entry name" value="N-ACETYLNEURAMINATE SYNTHASE"/>
    <property type="match status" value="1"/>
</dbReference>
<evidence type="ECO:0000313" key="2">
    <source>
        <dbReference type="EMBL" id="SVD94579.1"/>
    </source>
</evidence>
<dbReference type="NCBIfam" id="TIGR03586">
    <property type="entry name" value="PseI"/>
    <property type="match status" value="1"/>
</dbReference>
<gene>
    <name evidence="2" type="ORF">METZ01_LOCUS447433</name>
</gene>
<dbReference type="SUPFAM" id="SSF51569">
    <property type="entry name" value="Aldolase"/>
    <property type="match status" value="1"/>
</dbReference>
<dbReference type="Gene3D" id="3.20.20.70">
    <property type="entry name" value="Aldolase class I"/>
    <property type="match status" value="1"/>
</dbReference>
<dbReference type="InterPro" id="IPR013785">
    <property type="entry name" value="Aldolase_TIM"/>
</dbReference>
<dbReference type="GO" id="GO:0016051">
    <property type="term" value="P:carbohydrate biosynthetic process"/>
    <property type="evidence" value="ECO:0007669"/>
    <property type="project" value="InterPro"/>
</dbReference>
<reference evidence="2" key="1">
    <citation type="submission" date="2018-05" db="EMBL/GenBank/DDBJ databases">
        <authorList>
            <person name="Lanie J.A."/>
            <person name="Ng W.-L."/>
            <person name="Kazmierczak K.M."/>
            <person name="Andrzejewski T.M."/>
            <person name="Davidsen T.M."/>
            <person name="Wayne K.J."/>
            <person name="Tettelin H."/>
            <person name="Glass J.I."/>
            <person name="Rusch D."/>
            <person name="Podicherti R."/>
            <person name="Tsui H.-C.T."/>
            <person name="Winkler M.E."/>
        </authorList>
    </citation>
    <scope>NUCLEOTIDE SEQUENCE</scope>
</reference>
<sequence length="240" mass="27125">MIKKIPFLIAEISANHCGNFNLAKKLIKCAKQSNANAVKLQTYTADTMTIKSNKKYFKIKNGLWKGYNLWELYNEAHTPLKWHKGLFDYGKKLGIMVFSTPFDETAVDFLEKLKCPIYKVASFEMTDIPLIKKIASTKKPMIISTGMANIKEIELTFKTAKKYGANDITLLYCVSNYPSKISDFNLNNIKILKEKFKCRVGLSDHSKDEKVAVAAIAAGAEVIEKHIALDNQKKGLDIEF</sequence>
<feature type="domain" description="PseI/NeuA/B-like" evidence="1">
    <location>
        <begin position="26"/>
        <end position="239"/>
    </location>
</feature>
<dbReference type="GO" id="GO:0047444">
    <property type="term" value="F:N-acylneuraminate-9-phosphate synthase activity"/>
    <property type="evidence" value="ECO:0007669"/>
    <property type="project" value="TreeGrafter"/>
</dbReference>
<proteinExistence type="predicted"/>
<dbReference type="PANTHER" id="PTHR42966:SF2">
    <property type="entry name" value="PSEUDAMINIC ACID SYNTHASE"/>
    <property type="match status" value="1"/>
</dbReference>
<dbReference type="AlphaFoldDB" id="A0A382ZH96"/>
<feature type="non-terminal residue" evidence="2">
    <location>
        <position position="240"/>
    </location>
</feature>
<dbReference type="InterPro" id="IPR013132">
    <property type="entry name" value="PseI/NeuA/B-like_N"/>
</dbReference>
<dbReference type="InterPro" id="IPR020030">
    <property type="entry name" value="Pseudaminic_synth_PseI"/>
</dbReference>
<dbReference type="EMBL" id="UINC01183700">
    <property type="protein sequence ID" value="SVD94579.1"/>
    <property type="molecule type" value="Genomic_DNA"/>
</dbReference>
<name>A0A382ZH96_9ZZZZ</name>
<accession>A0A382ZH96</accession>
<organism evidence="2">
    <name type="scientific">marine metagenome</name>
    <dbReference type="NCBI Taxonomy" id="408172"/>
    <lineage>
        <taxon>unclassified sequences</taxon>
        <taxon>metagenomes</taxon>
        <taxon>ecological metagenomes</taxon>
    </lineage>
</organism>
<dbReference type="Pfam" id="PF03102">
    <property type="entry name" value="NeuB"/>
    <property type="match status" value="1"/>
</dbReference>
<protein>
    <recommendedName>
        <fullName evidence="1">PseI/NeuA/B-like domain-containing protein</fullName>
    </recommendedName>
</protein>
<evidence type="ECO:0000259" key="1">
    <source>
        <dbReference type="Pfam" id="PF03102"/>
    </source>
</evidence>
<dbReference type="InterPro" id="IPR051690">
    <property type="entry name" value="PseI-like"/>
</dbReference>